<gene>
    <name evidence="2" type="ORF">LGLO00237_LOCUS11764</name>
</gene>
<reference evidence="2" key="1">
    <citation type="submission" date="2021-01" db="EMBL/GenBank/DDBJ databases">
        <authorList>
            <person name="Corre E."/>
            <person name="Pelletier E."/>
            <person name="Niang G."/>
            <person name="Scheremetjew M."/>
            <person name="Finn R."/>
            <person name="Kale V."/>
            <person name="Holt S."/>
            <person name="Cochrane G."/>
            <person name="Meng A."/>
            <person name="Brown T."/>
            <person name="Cohen L."/>
        </authorList>
    </citation>
    <scope>NUCLEOTIDE SEQUENCE</scope>
    <source>
        <strain evidence="2">CCCM811</strain>
    </source>
</reference>
<dbReference type="Gene3D" id="2.60.40.150">
    <property type="entry name" value="C2 domain"/>
    <property type="match status" value="1"/>
</dbReference>
<dbReference type="CDD" id="cd07067">
    <property type="entry name" value="HP_PGM_like"/>
    <property type="match status" value="1"/>
</dbReference>
<dbReference type="Pfam" id="PF00168">
    <property type="entry name" value="C2"/>
    <property type="match status" value="1"/>
</dbReference>
<dbReference type="InterPro" id="IPR029033">
    <property type="entry name" value="His_PPase_superfam"/>
</dbReference>
<evidence type="ECO:0000313" key="2">
    <source>
        <dbReference type="EMBL" id="CAE0660183.1"/>
    </source>
</evidence>
<proteinExistence type="predicted"/>
<dbReference type="Gene3D" id="3.40.50.1240">
    <property type="entry name" value="Phosphoglycerate mutase-like"/>
    <property type="match status" value="1"/>
</dbReference>
<accession>A0A7S4DND7</accession>
<dbReference type="PANTHER" id="PTHR48100">
    <property type="entry name" value="BROAD-SPECIFICITY PHOSPHATASE YOR283W-RELATED"/>
    <property type="match status" value="1"/>
</dbReference>
<dbReference type="EMBL" id="HBIV01016187">
    <property type="protein sequence ID" value="CAE0660183.1"/>
    <property type="molecule type" value="Transcribed_RNA"/>
</dbReference>
<dbReference type="InterPro" id="IPR050275">
    <property type="entry name" value="PGM_Phosphatase"/>
</dbReference>
<dbReference type="GO" id="GO:0005829">
    <property type="term" value="C:cytosol"/>
    <property type="evidence" value="ECO:0007669"/>
    <property type="project" value="TreeGrafter"/>
</dbReference>
<organism evidence="2">
    <name type="scientific">Lotharella globosa</name>
    <dbReference type="NCBI Taxonomy" id="91324"/>
    <lineage>
        <taxon>Eukaryota</taxon>
        <taxon>Sar</taxon>
        <taxon>Rhizaria</taxon>
        <taxon>Cercozoa</taxon>
        <taxon>Chlorarachniophyceae</taxon>
        <taxon>Lotharella</taxon>
    </lineage>
</organism>
<dbReference type="CDD" id="cd00030">
    <property type="entry name" value="C2"/>
    <property type="match status" value="1"/>
</dbReference>
<dbReference type="SUPFAM" id="SSF49562">
    <property type="entry name" value="C2 domain (Calcium/lipid-binding domain, CaLB)"/>
    <property type="match status" value="1"/>
</dbReference>
<dbReference type="InterPro" id="IPR035892">
    <property type="entry name" value="C2_domain_sf"/>
</dbReference>
<feature type="domain" description="C2" evidence="1">
    <location>
        <begin position="8"/>
        <end position="143"/>
    </location>
</feature>
<protein>
    <recommendedName>
        <fullName evidence="1">C2 domain-containing protein</fullName>
    </recommendedName>
</protein>
<dbReference type="PANTHER" id="PTHR48100:SF44">
    <property type="entry name" value="PHOSPHATASE C1620.13-RELATED"/>
    <property type="match status" value="1"/>
</dbReference>
<name>A0A7S4DND7_9EUKA</name>
<dbReference type="GO" id="GO:0016791">
    <property type="term" value="F:phosphatase activity"/>
    <property type="evidence" value="ECO:0007669"/>
    <property type="project" value="TreeGrafter"/>
</dbReference>
<evidence type="ECO:0000259" key="1">
    <source>
        <dbReference type="PROSITE" id="PS50004"/>
    </source>
</evidence>
<dbReference type="SUPFAM" id="SSF53254">
    <property type="entry name" value="Phosphoglycerate mutase-like"/>
    <property type="match status" value="1"/>
</dbReference>
<dbReference type="PROSITE" id="PS50004">
    <property type="entry name" value="C2"/>
    <property type="match status" value="1"/>
</dbReference>
<dbReference type="AlphaFoldDB" id="A0A7S4DND7"/>
<dbReference type="InterPro" id="IPR000008">
    <property type="entry name" value="C2_dom"/>
</dbReference>
<sequence length="496" mass="56866">MGCCASELEERTQKVAEVTEDHKDPLDIVVNIVEAKGVPDCDTNGINGKEEQKADTFCQFFIAEDAEGKHIVSNKERTPYRLNTPEPKWSCHRRLHGKYNKEKRMYLVMDLYDFDTYSKPDLIGGTVVDITDIESGKTITSDIHFYGSNQKDMQKKAKKSGQKCTVTFQTFTGKKWPTKKTFFFIRHGESKWNEAEHQILKEGKVLGGVTTMAKGRDHPLNYIGIQQAYDLNKRWKEKNNDKPELGPTPTEEDIEKFVNADKVLSSPLTRALQTCLIGLEGHKTLTDKGVRLHRQLREVKNRIGWDALGKETGEKIPVRIASCLTEEAKARAEELKDLTPEEVKKLTSVEIDLNDTFSHWWDPDRDTKSEISERITDIMHTLRYCDEETIICTGHSLFFREICRAYIGGGHKTIPQKLGKKEKKEREVIKKQQKTKEYNGWAATEFPQALIKRKLNNGACLMANFDFSSDQPEKWEIASAKLMFGSKFKSEKKVYI</sequence>
<dbReference type="InterPro" id="IPR013078">
    <property type="entry name" value="His_Pase_superF_clade-1"/>
</dbReference>